<dbReference type="PROSITE" id="PS50932">
    <property type="entry name" value="HTH_LACI_2"/>
    <property type="match status" value="1"/>
</dbReference>
<dbReference type="InterPro" id="IPR010982">
    <property type="entry name" value="Lambda_DNA-bd_dom_sf"/>
</dbReference>
<dbReference type="Proteomes" id="UP001069802">
    <property type="component" value="Unassembled WGS sequence"/>
</dbReference>
<evidence type="ECO:0000259" key="4">
    <source>
        <dbReference type="PROSITE" id="PS50932"/>
    </source>
</evidence>
<proteinExistence type="predicted"/>
<feature type="domain" description="HTH lacI-type" evidence="4">
    <location>
        <begin position="10"/>
        <end position="64"/>
    </location>
</feature>
<evidence type="ECO:0000313" key="5">
    <source>
        <dbReference type="EMBL" id="MCZ4280212.1"/>
    </source>
</evidence>
<evidence type="ECO:0000256" key="2">
    <source>
        <dbReference type="ARBA" id="ARBA00023125"/>
    </source>
</evidence>
<dbReference type="SMART" id="SM00354">
    <property type="entry name" value="HTH_LACI"/>
    <property type="match status" value="1"/>
</dbReference>
<evidence type="ECO:0000313" key="6">
    <source>
        <dbReference type="Proteomes" id="UP001069802"/>
    </source>
</evidence>
<accession>A0ABT4LJP1</accession>
<sequence length="339" mass="36390">MARVKNVIRVTVGDVAKLAGVSRSAVSRTFTPGAPVSAGTRERVLSAAKELGYRPNALARSLTQSHTNIVAIVMGEFDNPFQPWMFDALTRHLHRGGKMPMLVTVDLAGDPVEPIYRALDFRVDVLVVAAGSLPDESVAACIESGVPVIMLGRSVETDIVDVVLSDNHMAGAQAATILINSGHKSLAYVGGSEGRLASKERGEGFVLALDNMGVGLTQKVFCGSYSYQAGYEAALSMLALDKKIDGIFCASDSLAFGVMDAVRDHLGLKIPHDLSVIGMDDVPMSSWPGYGLTTIRQPVNKIAEFVLERIDYWSVPGEKQPVLQRIPTELIVRNSVRLG</sequence>
<dbReference type="InterPro" id="IPR000843">
    <property type="entry name" value="HTH_LacI"/>
</dbReference>
<keyword evidence="2 5" id="KW-0238">DNA-binding</keyword>
<dbReference type="InterPro" id="IPR028082">
    <property type="entry name" value="Peripla_BP_I"/>
</dbReference>
<dbReference type="EMBL" id="JAPWGY010000002">
    <property type="protein sequence ID" value="MCZ4280212.1"/>
    <property type="molecule type" value="Genomic_DNA"/>
</dbReference>
<name>A0ABT4LJP1_9PROT</name>
<dbReference type="Gene3D" id="1.10.260.40">
    <property type="entry name" value="lambda repressor-like DNA-binding domains"/>
    <property type="match status" value="1"/>
</dbReference>
<organism evidence="5 6">
    <name type="scientific">Kiloniella laminariae</name>
    <dbReference type="NCBI Taxonomy" id="454162"/>
    <lineage>
        <taxon>Bacteria</taxon>
        <taxon>Pseudomonadati</taxon>
        <taxon>Pseudomonadota</taxon>
        <taxon>Alphaproteobacteria</taxon>
        <taxon>Rhodospirillales</taxon>
        <taxon>Kiloniellaceae</taxon>
        <taxon>Kiloniella</taxon>
    </lineage>
</organism>
<dbReference type="PANTHER" id="PTHR30146">
    <property type="entry name" value="LACI-RELATED TRANSCRIPTIONAL REPRESSOR"/>
    <property type="match status" value="1"/>
</dbReference>
<reference evidence="5" key="1">
    <citation type="submission" date="2022-12" db="EMBL/GenBank/DDBJ databases">
        <title>Bacterial isolates from different developmental stages of Nematostella vectensis.</title>
        <authorList>
            <person name="Fraune S."/>
        </authorList>
    </citation>
    <scope>NUCLEOTIDE SEQUENCE</scope>
    <source>
        <strain evidence="5">G21630-S1</strain>
    </source>
</reference>
<dbReference type="RefSeq" id="WP_269422423.1">
    <property type="nucleotide sequence ID" value="NZ_JAPWGY010000002.1"/>
</dbReference>
<dbReference type="InterPro" id="IPR001761">
    <property type="entry name" value="Peripla_BP/Lac1_sug-bd_dom"/>
</dbReference>
<keyword evidence="3" id="KW-0804">Transcription</keyword>
<dbReference type="Pfam" id="PF00532">
    <property type="entry name" value="Peripla_BP_1"/>
    <property type="match status" value="1"/>
</dbReference>
<dbReference type="Pfam" id="PF00356">
    <property type="entry name" value="LacI"/>
    <property type="match status" value="1"/>
</dbReference>
<gene>
    <name evidence="5" type="ORF">O4H49_05460</name>
</gene>
<dbReference type="GO" id="GO:0003677">
    <property type="term" value="F:DNA binding"/>
    <property type="evidence" value="ECO:0007669"/>
    <property type="project" value="UniProtKB-KW"/>
</dbReference>
<evidence type="ECO:0000256" key="3">
    <source>
        <dbReference type="ARBA" id="ARBA00023163"/>
    </source>
</evidence>
<dbReference type="SUPFAM" id="SSF47413">
    <property type="entry name" value="lambda repressor-like DNA-binding domains"/>
    <property type="match status" value="1"/>
</dbReference>
<keyword evidence="1" id="KW-0805">Transcription regulation</keyword>
<evidence type="ECO:0000256" key="1">
    <source>
        <dbReference type="ARBA" id="ARBA00023015"/>
    </source>
</evidence>
<comment type="caution">
    <text evidence="5">The sequence shown here is derived from an EMBL/GenBank/DDBJ whole genome shotgun (WGS) entry which is preliminary data.</text>
</comment>
<protein>
    <submittedName>
        <fullName evidence="5">LacI family DNA-binding transcriptional regulator</fullName>
    </submittedName>
</protein>
<dbReference type="CDD" id="cd01392">
    <property type="entry name" value="HTH_LacI"/>
    <property type="match status" value="1"/>
</dbReference>
<dbReference type="PANTHER" id="PTHR30146:SF109">
    <property type="entry name" value="HTH-TYPE TRANSCRIPTIONAL REGULATOR GALS"/>
    <property type="match status" value="1"/>
</dbReference>
<dbReference type="Gene3D" id="3.40.50.2300">
    <property type="match status" value="2"/>
</dbReference>
<dbReference type="SUPFAM" id="SSF53822">
    <property type="entry name" value="Periplasmic binding protein-like I"/>
    <property type="match status" value="1"/>
</dbReference>
<keyword evidence="6" id="KW-1185">Reference proteome</keyword>
<dbReference type="CDD" id="cd06278">
    <property type="entry name" value="PBP1_LacI-like"/>
    <property type="match status" value="1"/>
</dbReference>